<dbReference type="AlphaFoldDB" id="A0A0D9YDL3"/>
<sequence length="160" mass="18371">MSTALRTASCELMNPRSNMSTMEEHLLPVVHRDQVYSSRQDRRKSSDVPNSWIWGLWLLNTSRKALCNIAKAFLFLTDLRMDRRNRKTTKWILQKKMDNEPLAADLDHDASVSKSDFLIYKLKEIGKIDDKDIAMISDQFDQLGLAKCGKITLADIIGKL</sequence>
<dbReference type="EnsemblPlants" id="OGLUM01G31500.1">
    <property type="protein sequence ID" value="OGLUM01G31500.1"/>
    <property type="gene ID" value="OGLUM01G31500"/>
</dbReference>
<reference evidence="1" key="2">
    <citation type="submission" date="2015-04" db="UniProtKB">
        <authorList>
            <consortium name="EnsemblPlants"/>
        </authorList>
    </citation>
    <scope>IDENTIFICATION</scope>
</reference>
<dbReference type="Proteomes" id="UP000026961">
    <property type="component" value="Chromosome 1"/>
</dbReference>
<protein>
    <recommendedName>
        <fullName evidence="3">EF-hand domain-containing protein</fullName>
    </recommendedName>
</protein>
<evidence type="ECO:0000313" key="2">
    <source>
        <dbReference type="Proteomes" id="UP000026961"/>
    </source>
</evidence>
<evidence type="ECO:0008006" key="3">
    <source>
        <dbReference type="Google" id="ProtNLM"/>
    </source>
</evidence>
<dbReference type="Gramene" id="OGLUM01G31500.1">
    <property type="protein sequence ID" value="OGLUM01G31500.1"/>
    <property type="gene ID" value="OGLUM01G31500"/>
</dbReference>
<reference evidence="1" key="3">
    <citation type="submission" date="2018-05" db="EMBL/GenBank/DDBJ databases">
        <title>OgluRS3 (Oryza glumaepatula Reference Sequence Version 3).</title>
        <authorList>
            <person name="Zhang J."/>
            <person name="Kudrna D."/>
            <person name="Lee S."/>
            <person name="Talag J."/>
            <person name="Welchert J."/>
            <person name="Wing R.A."/>
        </authorList>
    </citation>
    <scope>NUCLEOTIDE SEQUENCE [LARGE SCALE GENOMIC DNA]</scope>
</reference>
<reference evidence="1" key="1">
    <citation type="submission" date="2013-08" db="EMBL/GenBank/DDBJ databases">
        <title>Oryza genome evolution.</title>
        <authorList>
            <person name="Wing R.A."/>
            <person name="Panaud O."/>
            <person name="Oliveira A.C."/>
        </authorList>
    </citation>
    <scope>NUCLEOTIDE SEQUENCE</scope>
</reference>
<evidence type="ECO:0000313" key="1">
    <source>
        <dbReference type="EnsemblPlants" id="OGLUM01G31500.1"/>
    </source>
</evidence>
<accession>A0A0D9YDL3</accession>
<proteinExistence type="predicted"/>
<name>A0A0D9YDL3_9ORYZ</name>
<keyword evidence="2" id="KW-1185">Reference proteome</keyword>
<organism evidence="1">
    <name type="scientific">Oryza glumipatula</name>
    <dbReference type="NCBI Taxonomy" id="40148"/>
    <lineage>
        <taxon>Eukaryota</taxon>
        <taxon>Viridiplantae</taxon>
        <taxon>Streptophyta</taxon>
        <taxon>Embryophyta</taxon>
        <taxon>Tracheophyta</taxon>
        <taxon>Spermatophyta</taxon>
        <taxon>Magnoliopsida</taxon>
        <taxon>Liliopsida</taxon>
        <taxon>Poales</taxon>
        <taxon>Poaceae</taxon>
        <taxon>BOP clade</taxon>
        <taxon>Oryzoideae</taxon>
        <taxon>Oryzeae</taxon>
        <taxon>Oryzinae</taxon>
        <taxon>Oryza</taxon>
    </lineage>
</organism>
<dbReference type="HOGENOM" id="CLU_1654873_0_0_1"/>